<feature type="region of interest" description="Disordered" evidence="1">
    <location>
        <begin position="354"/>
        <end position="384"/>
    </location>
</feature>
<sequence>MTAVSTFGYCLCITFVFTEVASWTTDLEEVRRYFDHQKQHDDYHHHLNGYNDDNYEDYDGMEGQHGRQYAEDYGYETYMEGKVHGIIRKGTKYLEGLKLAMEKYKQTIENCSRIDFTAFDENINTTVVPGLKWNDTSQSLPSNSSWVPGLNTNPALLQILNSSASAIGDLNRNSAEGNSNTTWRSALEAPIRNLTEMETERIKCEKATKETEHVRRLADLALWTTRELQDRAMSGIPYPGHPGHDDEDKELLIRLAWFLDRLAQITGYEPDVSDFVVVPETTTSTTPAPLNPLALPIPEDVKRQMMSCIQRNSSAPATERCAIPVQLPPLLRMVLNLTEDNATVTVNSSTQTVLDASSEVPTDPSTLPDISTIPPPEEPSVQPSNTLEKLWSDENKKLSKFPPSEAVKSIQKRSANDPLLKVMKYYVKDKLFDGSNPKESKTERNKENFYIDNNINKPKSIQKRSNFVKRAILLHIPKETHKDISPYVNHKSGVYYNTDKSLKEQIKTYTTKMRESDTFTIKNNIRKSKKSLKSIQKRSINYKNKITVREPEDPTQDISYYVKNKPGTNIKPSVAGAIEARLGLERIFQTGNIEVVRRYGSNYNPLIPSPFYFGVIKTISDV</sequence>
<comment type="caution">
    <text evidence="3">The sequence shown here is derived from an EMBL/GenBank/DDBJ whole genome shotgun (WGS) entry which is preliminary data.</text>
</comment>
<gene>
    <name evidence="3" type="ORF">PARMNEM_LOCUS8656</name>
</gene>
<accession>A0AAV1L1N9</accession>
<dbReference type="AlphaFoldDB" id="A0AAV1L1N9"/>
<dbReference type="EMBL" id="CAVLGL010000082">
    <property type="protein sequence ID" value="CAK1587956.1"/>
    <property type="molecule type" value="Genomic_DNA"/>
</dbReference>
<protein>
    <submittedName>
        <fullName evidence="3">Uncharacterized protein</fullName>
    </submittedName>
</protein>
<organism evidence="3 4">
    <name type="scientific">Parnassius mnemosyne</name>
    <name type="common">clouded apollo</name>
    <dbReference type="NCBI Taxonomy" id="213953"/>
    <lineage>
        <taxon>Eukaryota</taxon>
        <taxon>Metazoa</taxon>
        <taxon>Ecdysozoa</taxon>
        <taxon>Arthropoda</taxon>
        <taxon>Hexapoda</taxon>
        <taxon>Insecta</taxon>
        <taxon>Pterygota</taxon>
        <taxon>Neoptera</taxon>
        <taxon>Endopterygota</taxon>
        <taxon>Lepidoptera</taxon>
        <taxon>Glossata</taxon>
        <taxon>Ditrysia</taxon>
        <taxon>Papilionoidea</taxon>
        <taxon>Papilionidae</taxon>
        <taxon>Parnassiinae</taxon>
        <taxon>Parnassini</taxon>
        <taxon>Parnassius</taxon>
        <taxon>Driopa</taxon>
    </lineage>
</organism>
<proteinExistence type="predicted"/>
<evidence type="ECO:0000256" key="1">
    <source>
        <dbReference type="SAM" id="MobiDB-lite"/>
    </source>
</evidence>
<feature type="chain" id="PRO_5043651275" evidence="2">
    <location>
        <begin position="23"/>
        <end position="622"/>
    </location>
</feature>
<evidence type="ECO:0000256" key="2">
    <source>
        <dbReference type="SAM" id="SignalP"/>
    </source>
</evidence>
<keyword evidence="4" id="KW-1185">Reference proteome</keyword>
<keyword evidence="2" id="KW-0732">Signal</keyword>
<feature type="compositionally biased region" description="Polar residues" evidence="1">
    <location>
        <begin position="354"/>
        <end position="369"/>
    </location>
</feature>
<evidence type="ECO:0000313" key="4">
    <source>
        <dbReference type="Proteomes" id="UP001314205"/>
    </source>
</evidence>
<dbReference type="Proteomes" id="UP001314205">
    <property type="component" value="Unassembled WGS sequence"/>
</dbReference>
<reference evidence="3 4" key="1">
    <citation type="submission" date="2023-11" db="EMBL/GenBank/DDBJ databases">
        <authorList>
            <person name="Hedman E."/>
            <person name="Englund M."/>
            <person name="Stromberg M."/>
            <person name="Nyberg Akerstrom W."/>
            <person name="Nylinder S."/>
            <person name="Jareborg N."/>
            <person name="Kallberg Y."/>
            <person name="Kronander E."/>
        </authorList>
    </citation>
    <scope>NUCLEOTIDE SEQUENCE [LARGE SCALE GENOMIC DNA]</scope>
</reference>
<evidence type="ECO:0000313" key="3">
    <source>
        <dbReference type="EMBL" id="CAK1587956.1"/>
    </source>
</evidence>
<feature type="signal peptide" evidence="2">
    <location>
        <begin position="1"/>
        <end position="22"/>
    </location>
</feature>
<name>A0AAV1L1N9_9NEOP</name>